<sequence>MSAVTGIGSWPGTDIRLALRIVRDVLAVQVPAGVVGVPYLPELPDRGPGAELIGRTAGLLSELPVDLQPSGWRLVDRPGRDARRTQVLMQGDLDELAEVFDGYVGPLKLQVAGPWTLAAELRVARGERVVADPGACRDLAQSLADGLARHVERVQRLVPGARLVVQVDEPSLPAVLQGRLRTSSGYGRHRAVDPEVVRRGLGEVVDAARVAVGSAPPGTPGPVAVHCCDRDVPLPLLRAAGADAVALDSTLLRAHGWESVAATVEAGTGLWAGIATPNATTARLLQPLRQAWREVGLGVGLLDGVTLTPPCGLAGVDPAAARAIHERLVAAAGALTEVAGS</sequence>
<protein>
    <submittedName>
        <fullName evidence="1">Uncharacterized protein</fullName>
    </submittedName>
</protein>
<keyword evidence="2" id="KW-1185">Reference proteome</keyword>
<name>K6W939_9MICO</name>
<dbReference type="OrthoDB" id="5242426at2"/>
<evidence type="ECO:0000313" key="2">
    <source>
        <dbReference type="Proteomes" id="UP000008366"/>
    </source>
</evidence>
<dbReference type="Gene3D" id="3.20.20.210">
    <property type="match status" value="1"/>
</dbReference>
<dbReference type="Proteomes" id="UP000008366">
    <property type="component" value="Unassembled WGS sequence"/>
</dbReference>
<dbReference type="SUPFAM" id="SSF51726">
    <property type="entry name" value="UROD/MetE-like"/>
    <property type="match status" value="1"/>
</dbReference>
<evidence type="ECO:0000313" key="1">
    <source>
        <dbReference type="EMBL" id="GAB95710.1"/>
    </source>
</evidence>
<proteinExistence type="predicted"/>
<gene>
    <name evidence="1" type="ORF">KILIM_025_00470</name>
</gene>
<comment type="caution">
    <text evidence="1">The sequence shown here is derived from an EMBL/GenBank/DDBJ whole genome shotgun (WGS) entry which is preliminary data.</text>
</comment>
<dbReference type="AlphaFoldDB" id="K6W939"/>
<dbReference type="STRING" id="1184609.KILIM_025_00470"/>
<dbReference type="eggNOG" id="COG0620">
    <property type="taxonomic scope" value="Bacteria"/>
</dbReference>
<dbReference type="InterPro" id="IPR038071">
    <property type="entry name" value="UROD/MetE-like_sf"/>
</dbReference>
<organism evidence="1 2">
    <name type="scientific">Kineosphaera limosa NBRC 100340</name>
    <dbReference type="NCBI Taxonomy" id="1184609"/>
    <lineage>
        <taxon>Bacteria</taxon>
        <taxon>Bacillati</taxon>
        <taxon>Actinomycetota</taxon>
        <taxon>Actinomycetes</taxon>
        <taxon>Micrococcales</taxon>
        <taxon>Dermatophilaceae</taxon>
        <taxon>Kineosphaera</taxon>
    </lineage>
</organism>
<dbReference type="RefSeq" id="WP_006592242.1">
    <property type="nucleotide sequence ID" value="NZ_BAHD01000025.1"/>
</dbReference>
<accession>K6W939</accession>
<dbReference type="EMBL" id="BAHD01000025">
    <property type="protein sequence ID" value="GAB95710.1"/>
    <property type="molecule type" value="Genomic_DNA"/>
</dbReference>
<reference evidence="1 2" key="1">
    <citation type="submission" date="2012-08" db="EMBL/GenBank/DDBJ databases">
        <title>Whole genome shotgun sequence of Kineosphaera limosa NBRC 100340.</title>
        <authorList>
            <person name="Yoshida I."/>
            <person name="Isaki S."/>
            <person name="Hosoyama A."/>
            <person name="Tsuchikane K."/>
            <person name="Katsumata H."/>
            <person name="Ando Y."/>
            <person name="Ohji S."/>
            <person name="Hamada M."/>
            <person name="Tamura T."/>
            <person name="Yamazoe A."/>
            <person name="Yamazaki S."/>
            <person name="Fujita N."/>
        </authorList>
    </citation>
    <scope>NUCLEOTIDE SEQUENCE [LARGE SCALE GENOMIC DNA]</scope>
    <source>
        <strain evidence="1 2">NBRC 100340</strain>
    </source>
</reference>